<gene>
    <name evidence="2" type="ORF">Poli38472_000512</name>
</gene>
<sequence length="500" mass="55212">MESSLLLETLDASGLEVDMRFLDDDAAVEDVDMLASALPLSSSSDNVDDLLQFPLLPLSPLSTPVSPAPLSPMGFDSLGLDQADSMLCSALSPAEPSNPIQWVEAASSSSSSTESSVRPKHKAKRPANYNSNKAREERRQELLTLRKKAEEYEEKLQQLKHKQRRIGGSSSFSSSLLVRSSLPSPNLWRGVAAQQLEARRRAEQENIQIKLMLEHQINVAMSLGQLFNAYTSLAAGDMANISGGGRVTRVFPTTASSDLPRVYATLLHTVDRSYVEIDNLFARMGISQLERSYRNAQMHNGVQGLSLEFNQCKILPVNFLKGSAALWQHIVYKTEHAPFRHHYKSPHGDIVEDIIIENIGMEYQANGGKADLSVQQVFRRYVTKDRVVILWNALITPVVFSDKQLSGVVFQEQGYVMFKSPKTPGTDEFCILNTAHIITPEFTNGSLQKNDVIAGMLTDLVLQLVLLCAANIPFKSSTSASGESKPFRSDQHLNGNAVYT</sequence>
<feature type="region of interest" description="Disordered" evidence="1">
    <location>
        <begin position="476"/>
        <end position="500"/>
    </location>
</feature>
<evidence type="ECO:0000313" key="3">
    <source>
        <dbReference type="Proteomes" id="UP000794436"/>
    </source>
</evidence>
<dbReference type="Proteomes" id="UP000794436">
    <property type="component" value="Unassembled WGS sequence"/>
</dbReference>
<reference evidence="2" key="1">
    <citation type="submission" date="2019-03" db="EMBL/GenBank/DDBJ databases">
        <title>Long read genome sequence of the mycoparasitic Pythium oligandrum ATCC 38472 isolated from sugarbeet rhizosphere.</title>
        <authorList>
            <person name="Gaulin E."/>
        </authorList>
    </citation>
    <scope>NUCLEOTIDE SEQUENCE</scope>
    <source>
        <strain evidence="2">ATCC 38472_TT</strain>
    </source>
</reference>
<dbReference type="PANTHER" id="PTHR35796">
    <property type="entry name" value="HYPOTHETICAL CYTOSOLIC PROTEIN"/>
    <property type="match status" value="1"/>
</dbReference>
<dbReference type="EMBL" id="SPLM01000108">
    <property type="protein sequence ID" value="TMW60470.1"/>
    <property type="molecule type" value="Genomic_DNA"/>
</dbReference>
<evidence type="ECO:0000256" key="1">
    <source>
        <dbReference type="SAM" id="MobiDB-lite"/>
    </source>
</evidence>
<proteinExistence type="predicted"/>
<evidence type="ECO:0000313" key="2">
    <source>
        <dbReference type="EMBL" id="TMW60470.1"/>
    </source>
</evidence>
<protein>
    <submittedName>
        <fullName evidence="2">Uncharacterized protein</fullName>
    </submittedName>
</protein>
<dbReference type="OrthoDB" id="64619at2759"/>
<comment type="caution">
    <text evidence="2">The sequence shown here is derived from an EMBL/GenBank/DDBJ whole genome shotgun (WGS) entry which is preliminary data.</text>
</comment>
<feature type="region of interest" description="Disordered" evidence="1">
    <location>
        <begin position="103"/>
        <end position="139"/>
    </location>
</feature>
<name>A0A8K1CCV1_PYTOL</name>
<feature type="compositionally biased region" description="Low complexity" evidence="1">
    <location>
        <begin position="104"/>
        <end position="116"/>
    </location>
</feature>
<accession>A0A8K1CCV1</accession>
<organism evidence="2 3">
    <name type="scientific">Pythium oligandrum</name>
    <name type="common">Mycoparasitic fungus</name>
    <dbReference type="NCBI Taxonomy" id="41045"/>
    <lineage>
        <taxon>Eukaryota</taxon>
        <taxon>Sar</taxon>
        <taxon>Stramenopiles</taxon>
        <taxon>Oomycota</taxon>
        <taxon>Peronosporomycetes</taxon>
        <taxon>Pythiales</taxon>
        <taxon>Pythiaceae</taxon>
        <taxon>Pythium</taxon>
    </lineage>
</organism>
<keyword evidence="3" id="KW-1185">Reference proteome</keyword>
<dbReference type="AlphaFoldDB" id="A0A8K1CCV1"/>
<dbReference type="PANTHER" id="PTHR35796:SF3">
    <property type="entry name" value="BHLH DOMAIN-CONTAINING PROTEIN"/>
    <property type="match status" value="1"/>
</dbReference>